<dbReference type="InterPro" id="IPR050832">
    <property type="entry name" value="Bact_Acetyltransf"/>
</dbReference>
<accession>A0A7Z7ILM7</accession>
<feature type="domain" description="N-acetyltransferase" evidence="3">
    <location>
        <begin position="8"/>
        <end position="173"/>
    </location>
</feature>
<dbReference type="PANTHER" id="PTHR43877">
    <property type="entry name" value="AMINOALKYLPHOSPHONATE N-ACETYLTRANSFERASE-RELATED-RELATED"/>
    <property type="match status" value="1"/>
</dbReference>
<dbReference type="GO" id="GO:0016747">
    <property type="term" value="F:acyltransferase activity, transferring groups other than amino-acyl groups"/>
    <property type="evidence" value="ECO:0007669"/>
    <property type="project" value="InterPro"/>
</dbReference>
<keyword evidence="2 4" id="KW-0012">Acyltransferase</keyword>
<name>A0A7Z7ILM7_9MYCO</name>
<protein>
    <submittedName>
        <fullName evidence="4">Putative N-acetyltransferase</fullName>
        <ecNumber evidence="4">2.3.1.-</ecNumber>
    </submittedName>
</protein>
<dbReference type="Proteomes" id="UP000554965">
    <property type="component" value="Unassembled WGS sequence"/>
</dbReference>
<evidence type="ECO:0000256" key="1">
    <source>
        <dbReference type="ARBA" id="ARBA00022679"/>
    </source>
</evidence>
<dbReference type="AlphaFoldDB" id="A0A7Z7ILM7"/>
<organism evidence="4 5">
    <name type="scientific">Mycobacterium simulans</name>
    <dbReference type="NCBI Taxonomy" id="627089"/>
    <lineage>
        <taxon>Bacteria</taxon>
        <taxon>Bacillati</taxon>
        <taxon>Actinomycetota</taxon>
        <taxon>Actinomycetes</taxon>
        <taxon>Mycobacteriales</taxon>
        <taxon>Mycobacteriaceae</taxon>
        <taxon>Mycobacterium</taxon>
    </lineage>
</organism>
<dbReference type="InterPro" id="IPR016181">
    <property type="entry name" value="Acyl_CoA_acyltransferase"/>
</dbReference>
<evidence type="ECO:0000313" key="5">
    <source>
        <dbReference type="Proteomes" id="UP000554965"/>
    </source>
</evidence>
<dbReference type="EMBL" id="OCTY01000002">
    <property type="protein sequence ID" value="SOJ54594.1"/>
    <property type="molecule type" value="Genomic_DNA"/>
</dbReference>
<evidence type="ECO:0000313" key="4">
    <source>
        <dbReference type="EMBL" id="SOJ54594.1"/>
    </source>
</evidence>
<dbReference type="SUPFAM" id="SSF55729">
    <property type="entry name" value="Acyl-CoA N-acyltransferases (Nat)"/>
    <property type="match status" value="1"/>
</dbReference>
<dbReference type="RefSeq" id="WP_224770337.1">
    <property type="nucleotide sequence ID" value="NZ_OCTY01000002.1"/>
</dbReference>
<gene>
    <name evidence="4" type="ORF">MSIMFB_02084</name>
</gene>
<reference evidence="4 5" key="1">
    <citation type="submission" date="2017-10" db="EMBL/GenBank/DDBJ databases">
        <authorList>
            <consortium name="Urmite Genomes"/>
        </authorList>
    </citation>
    <scope>NUCLEOTIDE SEQUENCE [LARGE SCALE GENOMIC DNA]</scope>
    <source>
        <strain evidence="4 5">FB-527</strain>
    </source>
</reference>
<dbReference type="PANTHER" id="PTHR43877:SF2">
    <property type="entry name" value="AMINOALKYLPHOSPHONATE N-ACETYLTRANSFERASE-RELATED"/>
    <property type="match status" value="1"/>
</dbReference>
<dbReference type="CDD" id="cd04301">
    <property type="entry name" value="NAT_SF"/>
    <property type="match status" value="1"/>
</dbReference>
<dbReference type="Gene3D" id="3.40.630.30">
    <property type="match status" value="1"/>
</dbReference>
<comment type="caution">
    <text evidence="4">The sequence shown here is derived from an EMBL/GenBank/DDBJ whole genome shotgun (WGS) entry which is preliminary data.</text>
</comment>
<dbReference type="PROSITE" id="PS51186">
    <property type="entry name" value="GNAT"/>
    <property type="match status" value="1"/>
</dbReference>
<dbReference type="EC" id="2.3.1.-" evidence="4"/>
<evidence type="ECO:0000259" key="3">
    <source>
        <dbReference type="PROSITE" id="PS51186"/>
    </source>
</evidence>
<keyword evidence="5" id="KW-1185">Reference proteome</keyword>
<dbReference type="Pfam" id="PF00583">
    <property type="entry name" value="Acetyltransf_1"/>
    <property type="match status" value="1"/>
</dbReference>
<keyword evidence="1 4" id="KW-0808">Transferase</keyword>
<proteinExistence type="predicted"/>
<dbReference type="InterPro" id="IPR000182">
    <property type="entry name" value="GNAT_dom"/>
</dbReference>
<sequence>MRNGIFELTVYIATTDSVDIDELAAVAACTFPLACPPGIAEEHVSSFIDAHLSPTRFVAYLSDPRHAVIIARHDRRIIGYAMLIRDDSGHSAELSKLYVVPDFHGTKTATKLMDAALAVGADWDLDYVWLGVNQKNQRAQRFYTKSGFTINGTRTFQLGTHLEDDYVMRRALRPAAECHADVTLGS</sequence>
<evidence type="ECO:0000256" key="2">
    <source>
        <dbReference type="ARBA" id="ARBA00023315"/>
    </source>
</evidence>